<protein>
    <submittedName>
        <fullName evidence="1">Uncharacterized protein</fullName>
    </submittedName>
</protein>
<dbReference type="Proteomes" id="UP001139981">
    <property type="component" value="Unassembled WGS sequence"/>
</dbReference>
<comment type="caution">
    <text evidence="1">The sequence shown here is derived from an EMBL/GenBank/DDBJ whole genome shotgun (WGS) entry which is preliminary data.</text>
</comment>
<name>A0ACC1LZ98_9FUNG</name>
<reference evidence="1" key="1">
    <citation type="submission" date="2022-07" db="EMBL/GenBank/DDBJ databases">
        <title>Phylogenomic reconstructions and comparative analyses of Kickxellomycotina fungi.</title>
        <authorList>
            <person name="Reynolds N.K."/>
            <person name="Stajich J.E."/>
            <person name="Barry K."/>
            <person name="Grigoriev I.V."/>
            <person name="Crous P."/>
            <person name="Smith M.E."/>
        </authorList>
    </citation>
    <scope>NUCLEOTIDE SEQUENCE</scope>
    <source>
        <strain evidence="1">CBS 190363</strain>
    </source>
</reference>
<sequence>MSHEHNTIYIVSDDDTEAEEASYDNIVPITQSRLDEIKRDTGAFKSTWRCLREQYPPGTSDFAPLSFAASTWGTILSTDTHDLCKDLELDEALSQAATMAAYGLELHRTALVGPNDHMRLNVQLSSILATLCATITDMRDCRRATITKAVAEMVEVSNHAQAADVGVQAAGESLVKTANRWRHSNAQDEIEICEIPATSSTQRYHPYNRCHLSVTASLQQQQAQSP</sequence>
<evidence type="ECO:0000313" key="1">
    <source>
        <dbReference type="EMBL" id="KAJ2890506.1"/>
    </source>
</evidence>
<proteinExistence type="predicted"/>
<evidence type="ECO:0000313" key="2">
    <source>
        <dbReference type="Proteomes" id="UP001139981"/>
    </source>
</evidence>
<gene>
    <name evidence="1" type="ORF">IWW38_004096</name>
</gene>
<dbReference type="EMBL" id="JANBVB010001326">
    <property type="protein sequence ID" value="KAJ2890506.1"/>
    <property type="molecule type" value="Genomic_DNA"/>
</dbReference>
<organism evidence="1 2">
    <name type="scientific">Coemansia aciculifera</name>
    <dbReference type="NCBI Taxonomy" id="417176"/>
    <lineage>
        <taxon>Eukaryota</taxon>
        <taxon>Fungi</taxon>
        <taxon>Fungi incertae sedis</taxon>
        <taxon>Zoopagomycota</taxon>
        <taxon>Kickxellomycotina</taxon>
        <taxon>Kickxellomycetes</taxon>
        <taxon>Kickxellales</taxon>
        <taxon>Kickxellaceae</taxon>
        <taxon>Coemansia</taxon>
    </lineage>
</organism>
<keyword evidence="2" id="KW-1185">Reference proteome</keyword>
<accession>A0ACC1LZ98</accession>
<feature type="non-terminal residue" evidence="1">
    <location>
        <position position="226"/>
    </location>
</feature>